<dbReference type="Proteomes" id="UP000199439">
    <property type="component" value="Unassembled WGS sequence"/>
</dbReference>
<keyword evidence="2" id="KW-0238">DNA-binding</keyword>
<evidence type="ECO:0000313" key="6">
    <source>
        <dbReference type="EMBL" id="SFC97702.1"/>
    </source>
</evidence>
<dbReference type="OrthoDB" id="1094492at2"/>
<dbReference type="GO" id="GO:0015074">
    <property type="term" value="P:DNA integration"/>
    <property type="evidence" value="ECO:0007669"/>
    <property type="project" value="InterPro"/>
</dbReference>
<keyword evidence="7" id="KW-1185">Reference proteome</keyword>
<dbReference type="SUPFAM" id="SSF56349">
    <property type="entry name" value="DNA breaking-rejoining enzymes"/>
    <property type="match status" value="1"/>
</dbReference>
<keyword evidence="3" id="KW-0233">DNA recombination</keyword>
<evidence type="ECO:0000256" key="1">
    <source>
        <dbReference type="ARBA" id="ARBA00008857"/>
    </source>
</evidence>
<gene>
    <name evidence="6" type="ORF">SAMN04487987_102350</name>
</gene>
<evidence type="ECO:0000313" key="7">
    <source>
        <dbReference type="Proteomes" id="UP000199439"/>
    </source>
</evidence>
<comment type="similarity">
    <text evidence="1">Belongs to the 'phage' integrase family.</text>
</comment>
<dbReference type="InterPro" id="IPR011010">
    <property type="entry name" value="DNA_brk_join_enz"/>
</dbReference>
<proteinExistence type="inferred from homology"/>
<dbReference type="EMBL" id="FOMI01000002">
    <property type="protein sequence ID" value="SFC97702.1"/>
    <property type="molecule type" value="Genomic_DNA"/>
</dbReference>
<dbReference type="InterPro" id="IPR010998">
    <property type="entry name" value="Integrase_recombinase_N"/>
</dbReference>
<dbReference type="PANTHER" id="PTHR30349">
    <property type="entry name" value="PHAGE INTEGRASE-RELATED"/>
    <property type="match status" value="1"/>
</dbReference>
<name>A0A1I1NK88_9FLAO</name>
<accession>A0A1I1NK88</accession>
<protein>
    <submittedName>
        <fullName evidence="6">Site-specific recombinase XerD</fullName>
    </submittedName>
</protein>
<evidence type="ECO:0000256" key="4">
    <source>
        <dbReference type="SAM" id="Coils"/>
    </source>
</evidence>
<keyword evidence="4" id="KW-0175">Coiled coil</keyword>
<dbReference type="Gene3D" id="1.10.443.10">
    <property type="entry name" value="Intergrase catalytic core"/>
    <property type="match status" value="1"/>
</dbReference>
<dbReference type="AlphaFoldDB" id="A0A1I1NK88"/>
<dbReference type="InterPro" id="IPR025269">
    <property type="entry name" value="SAM-like_dom"/>
</dbReference>
<dbReference type="InterPro" id="IPR013762">
    <property type="entry name" value="Integrase-like_cat_sf"/>
</dbReference>
<sequence length="425" mass="49782">MIYRISIVLDRRGKTSDEYKDEKCPVKLRVFSKAFKKDKRYSLGVHLTNDEFKKIWVNAENKSLRGANKEMRLKLQEFETRANKVAKEMSVFDFAKFETKYFRKSTDQKNVKYHFDLVIQKNLKNDKIGTAESYKYTLKSLTQFIDKDNTKEDASKIDKLTFTTITADWLKEYQNFMISKGKSFTTVGIYTRTLKAVFNNAIRANDLNREYYPFGLTKDNKYKIPRSKKVKKALNSAQLKTLFDTEVTNDNEQQAKDFWFFSYASNGMNLKDIALLKYSDIKEDYFTYYRAKTFDKTAEKTEIKIYLTDFTKSIISKYGSELKTGFVFNIISKEDTPETQYKKIKNFTRLINDHIKRIAKANDLPNDISTYWARHSFATNSVRKGASMEFISEALNHSDLSVTKNYFAGFEDEAKKDFANSLLDF</sequence>
<organism evidence="6 7">
    <name type="scientific">Algibacter pectinivorans</name>
    <dbReference type="NCBI Taxonomy" id="870482"/>
    <lineage>
        <taxon>Bacteria</taxon>
        <taxon>Pseudomonadati</taxon>
        <taxon>Bacteroidota</taxon>
        <taxon>Flavobacteriia</taxon>
        <taxon>Flavobacteriales</taxon>
        <taxon>Flavobacteriaceae</taxon>
        <taxon>Algibacter</taxon>
    </lineage>
</organism>
<dbReference type="Pfam" id="PF13102">
    <property type="entry name" value="Phage_int_SAM_5"/>
    <property type="match status" value="1"/>
</dbReference>
<dbReference type="Gene3D" id="1.10.150.130">
    <property type="match status" value="1"/>
</dbReference>
<dbReference type="GO" id="GO:0006310">
    <property type="term" value="P:DNA recombination"/>
    <property type="evidence" value="ECO:0007669"/>
    <property type="project" value="UniProtKB-KW"/>
</dbReference>
<dbReference type="PANTHER" id="PTHR30349:SF64">
    <property type="entry name" value="PROPHAGE INTEGRASE INTD-RELATED"/>
    <property type="match status" value="1"/>
</dbReference>
<evidence type="ECO:0000259" key="5">
    <source>
        <dbReference type="PROSITE" id="PS51898"/>
    </source>
</evidence>
<dbReference type="PROSITE" id="PS51898">
    <property type="entry name" value="TYR_RECOMBINASE"/>
    <property type="match status" value="1"/>
</dbReference>
<dbReference type="InterPro" id="IPR002104">
    <property type="entry name" value="Integrase_catalytic"/>
</dbReference>
<feature type="coiled-coil region" evidence="4">
    <location>
        <begin position="61"/>
        <end position="88"/>
    </location>
</feature>
<evidence type="ECO:0000256" key="2">
    <source>
        <dbReference type="ARBA" id="ARBA00023125"/>
    </source>
</evidence>
<dbReference type="InterPro" id="IPR050090">
    <property type="entry name" value="Tyrosine_recombinase_XerCD"/>
</dbReference>
<evidence type="ECO:0000256" key="3">
    <source>
        <dbReference type="ARBA" id="ARBA00023172"/>
    </source>
</evidence>
<reference evidence="7" key="1">
    <citation type="submission" date="2016-10" db="EMBL/GenBank/DDBJ databases">
        <authorList>
            <person name="Varghese N."/>
            <person name="Submissions S."/>
        </authorList>
    </citation>
    <scope>NUCLEOTIDE SEQUENCE [LARGE SCALE GENOMIC DNA]</scope>
    <source>
        <strain evidence="7">DSM 25730</strain>
    </source>
</reference>
<dbReference type="RefSeq" id="WP_092849570.1">
    <property type="nucleotide sequence ID" value="NZ_FOMI01000002.1"/>
</dbReference>
<feature type="domain" description="Tyr recombinase" evidence="5">
    <location>
        <begin position="229"/>
        <end position="419"/>
    </location>
</feature>
<dbReference type="GO" id="GO:0003677">
    <property type="term" value="F:DNA binding"/>
    <property type="evidence" value="ECO:0007669"/>
    <property type="project" value="UniProtKB-KW"/>
</dbReference>
<dbReference type="Pfam" id="PF00589">
    <property type="entry name" value="Phage_integrase"/>
    <property type="match status" value="1"/>
</dbReference>
<dbReference type="STRING" id="870482.SAMN04487987_102350"/>